<dbReference type="Proteomes" id="UP001107558">
    <property type="component" value="Chromosome 4"/>
</dbReference>
<dbReference type="EMBL" id="JADBJN010000004">
    <property type="protein sequence ID" value="KAG5667160.1"/>
    <property type="molecule type" value="Genomic_DNA"/>
</dbReference>
<dbReference type="PANTHER" id="PTHR11783">
    <property type="entry name" value="SULFOTRANSFERASE SULT"/>
    <property type="match status" value="1"/>
</dbReference>
<dbReference type="InterPro" id="IPR027417">
    <property type="entry name" value="P-loop_NTPase"/>
</dbReference>
<dbReference type="SUPFAM" id="SSF52540">
    <property type="entry name" value="P-loop containing nucleoside triphosphate hydrolases"/>
    <property type="match status" value="1"/>
</dbReference>
<dbReference type="Gene3D" id="3.40.50.300">
    <property type="entry name" value="P-loop containing nucleotide triphosphate hydrolases"/>
    <property type="match status" value="1"/>
</dbReference>
<proteinExistence type="inferred from homology"/>
<keyword evidence="5" id="KW-1185">Reference proteome</keyword>
<evidence type="ECO:0000259" key="3">
    <source>
        <dbReference type="Pfam" id="PF00685"/>
    </source>
</evidence>
<sequence>MEEHFEQILNDRTWYTPYREHVLNYQRIPDYPNILYLTYEELLADKAGVIKQTAKFLNTPITEEQVQKLIDHSKLRKCKPTDNFIRKGIVGDHKNAMSEETIKRFDEWWAQRTTLKPGYNK</sequence>
<comment type="caution">
    <text evidence="4">The sequence shown here is derived from an EMBL/GenBank/DDBJ whole genome shotgun (WGS) entry which is preliminary data.</text>
</comment>
<dbReference type="GO" id="GO:0008146">
    <property type="term" value="F:sulfotransferase activity"/>
    <property type="evidence" value="ECO:0007669"/>
    <property type="project" value="InterPro"/>
</dbReference>
<gene>
    <name evidence="4" type="ORF">PVAND_015157</name>
</gene>
<reference evidence="4" key="1">
    <citation type="submission" date="2021-03" db="EMBL/GenBank/DDBJ databases">
        <title>Chromosome level genome of the anhydrobiotic midge Polypedilum vanderplanki.</title>
        <authorList>
            <person name="Yoshida Y."/>
            <person name="Kikawada T."/>
            <person name="Gusev O."/>
        </authorList>
    </citation>
    <scope>NUCLEOTIDE SEQUENCE</scope>
    <source>
        <strain evidence="4">NIAS01</strain>
        <tissue evidence="4">Whole body or cell culture</tissue>
    </source>
</reference>
<name>A0A9J6BC74_POLVA</name>
<dbReference type="AlphaFoldDB" id="A0A9J6BC74"/>
<evidence type="ECO:0000313" key="5">
    <source>
        <dbReference type="Proteomes" id="UP001107558"/>
    </source>
</evidence>
<evidence type="ECO:0000256" key="2">
    <source>
        <dbReference type="ARBA" id="ARBA00022679"/>
    </source>
</evidence>
<keyword evidence="2" id="KW-0808">Transferase</keyword>
<protein>
    <recommendedName>
        <fullName evidence="3">Sulfotransferase domain-containing protein</fullName>
    </recommendedName>
</protein>
<organism evidence="4 5">
    <name type="scientific">Polypedilum vanderplanki</name>
    <name type="common">Sleeping chironomid midge</name>
    <dbReference type="NCBI Taxonomy" id="319348"/>
    <lineage>
        <taxon>Eukaryota</taxon>
        <taxon>Metazoa</taxon>
        <taxon>Ecdysozoa</taxon>
        <taxon>Arthropoda</taxon>
        <taxon>Hexapoda</taxon>
        <taxon>Insecta</taxon>
        <taxon>Pterygota</taxon>
        <taxon>Neoptera</taxon>
        <taxon>Endopterygota</taxon>
        <taxon>Diptera</taxon>
        <taxon>Nematocera</taxon>
        <taxon>Chironomoidea</taxon>
        <taxon>Chironomidae</taxon>
        <taxon>Chironominae</taxon>
        <taxon>Polypedilum</taxon>
        <taxon>Polypedilum</taxon>
    </lineage>
</organism>
<evidence type="ECO:0000256" key="1">
    <source>
        <dbReference type="ARBA" id="ARBA00005771"/>
    </source>
</evidence>
<dbReference type="Pfam" id="PF00685">
    <property type="entry name" value="Sulfotransfer_1"/>
    <property type="match status" value="1"/>
</dbReference>
<accession>A0A9J6BC74</accession>
<feature type="domain" description="Sulfotransferase" evidence="3">
    <location>
        <begin position="2"/>
        <end position="112"/>
    </location>
</feature>
<dbReference type="OrthoDB" id="205623at2759"/>
<dbReference type="InterPro" id="IPR000863">
    <property type="entry name" value="Sulfotransferase_dom"/>
</dbReference>
<evidence type="ECO:0000313" key="4">
    <source>
        <dbReference type="EMBL" id="KAG5667160.1"/>
    </source>
</evidence>
<comment type="similarity">
    <text evidence="1">Belongs to the sulfotransferase 1 family.</text>
</comment>